<sequence>MASHRSTGSFHHVIVLLKGSDKKAALFTDLTAAELKRRFVRPYKQGKPVLLPDNSVVQTRDITWTTIRATAEAAAPTLEALEAASRRNTDELNRGGGVVFLGRFSWGNEDLAEEGQDVTSRYIQAPPGEDSLYRRLGSWLADNLGKAGIALLLTVASAVVLTWLGLKK</sequence>
<evidence type="ECO:0000256" key="1">
    <source>
        <dbReference type="SAM" id="Phobius"/>
    </source>
</evidence>
<keyword evidence="1" id="KW-0472">Membrane</keyword>
<dbReference type="Proteomes" id="UP000092125">
    <property type="component" value="Unassembled WGS sequence"/>
</dbReference>
<name>A0AAP7GYF1_STEMA</name>
<comment type="caution">
    <text evidence="2">The sequence shown here is derived from an EMBL/GenBank/DDBJ whole genome shotgun (WGS) entry which is preliminary data.</text>
</comment>
<organism evidence="2 3">
    <name type="scientific">Stenotrophomonas maltophilia</name>
    <name type="common">Pseudomonas maltophilia</name>
    <name type="synonym">Xanthomonas maltophilia</name>
    <dbReference type="NCBI Taxonomy" id="40324"/>
    <lineage>
        <taxon>Bacteria</taxon>
        <taxon>Pseudomonadati</taxon>
        <taxon>Pseudomonadota</taxon>
        <taxon>Gammaproteobacteria</taxon>
        <taxon>Lysobacterales</taxon>
        <taxon>Lysobacteraceae</taxon>
        <taxon>Stenotrophomonas</taxon>
        <taxon>Stenotrophomonas maltophilia group</taxon>
    </lineage>
</organism>
<evidence type="ECO:0000313" key="3">
    <source>
        <dbReference type="Proteomes" id="UP000092125"/>
    </source>
</evidence>
<protein>
    <submittedName>
        <fullName evidence="2">Uncharacterized protein</fullName>
    </submittedName>
</protein>
<dbReference type="AlphaFoldDB" id="A0AAP7GYF1"/>
<keyword evidence="1" id="KW-0812">Transmembrane</keyword>
<dbReference type="EMBL" id="LYVI01000001">
    <property type="protein sequence ID" value="OBU63199.1"/>
    <property type="molecule type" value="Genomic_DNA"/>
</dbReference>
<gene>
    <name evidence="2" type="ORF">A9K56_00330</name>
</gene>
<feature type="transmembrane region" description="Helical" evidence="1">
    <location>
        <begin position="144"/>
        <end position="166"/>
    </location>
</feature>
<evidence type="ECO:0000313" key="2">
    <source>
        <dbReference type="EMBL" id="OBU63199.1"/>
    </source>
</evidence>
<accession>A0AAP7GYF1</accession>
<dbReference type="RefSeq" id="WP_053517350.1">
    <property type="nucleotide sequence ID" value="NZ_LDVR01000020.1"/>
</dbReference>
<reference evidence="2 3" key="1">
    <citation type="submission" date="2016-05" db="EMBL/GenBank/DDBJ databases">
        <title>Draft Genome Sequences of Stenotrophomonas maltophilia Strains Sm32COP, Sm41DVV, Sm46PAILV, SmF3, SmF22, SmSOFb1 and SmCVFa1, Isolated from Different Manures, in France.</title>
        <authorList>
            <person name="Nazaret S."/>
            <person name="Bodilis J."/>
        </authorList>
    </citation>
    <scope>NUCLEOTIDE SEQUENCE [LARGE SCALE GENOMIC DNA]</scope>
    <source>
        <strain evidence="2 3">Sm41DVV</strain>
    </source>
</reference>
<keyword evidence="1" id="KW-1133">Transmembrane helix</keyword>
<proteinExistence type="predicted"/>